<dbReference type="InterPro" id="IPR044730">
    <property type="entry name" value="RNase_H-like_dom_plant"/>
</dbReference>
<keyword evidence="2" id="KW-1185">Reference proteome</keyword>
<dbReference type="CDD" id="cd06222">
    <property type="entry name" value="RNase_H_like"/>
    <property type="match status" value="1"/>
</dbReference>
<dbReference type="GO" id="GO:0003676">
    <property type="term" value="F:nucleic acid binding"/>
    <property type="evidence" value="ECO:0007669"/>
    <property type="project" value="InterPro"/>
</dbReference>
<dbReference type="AlphaFoldDB" id="A0AB40B8P2"/>
<protein>
    <submittedName>
        <fullName evidence="3">Uncharacterized protein LOC120260051</fullName>
    </submittedName>
</protein>
<dbReference type="GO" id="GO:0004523">
    <property type="term" value="F:RNA-DNA hybrid ribonuclease activity"/>
    <property type="evidence" value="ECO:0007669"/>
    <property type="project" value="InterPro"/>
</dbReference>
<accession>A0AB40B8P2</accession>
<dbReference type="GeneID" id="120260051"/>
<evidence type="ECO:0000313" key="3">
    <source>
        <dbReference type="RefSeq" id="XP_039123429.1"/>
    </source>
</evidence>
<dbReference type="PANTHER" id="PTHR33116">
    <property type="entry name" value="REVERSE TRANSCRIPTASE ZINC-BINDING DOMAIN-CONTAINING PROTEIN-RELATED-RELATED"/>
    <property type="match status" value="1"/>
</dbReference>
<dbReference type="Gene3D" id="3.30.420.10">
    <property type="entry name" value="Ribonuclease H-like superfamily/Ribonuclease H"/>
    <property type="match status" value="1"/>
</dbReference>
<evidence type="ECO:0000259" key="1">
    <source>
        <dbReference type="Pfam" id="PF13456"/>
    </source>
</evidence>
<dbReference type="RefSeq" id="XP_039123429.1">
    <property type="nucleotide sequence ID" value="XM_039267495.1"/>
</dbReference>
<evidence type="ECO:0000313" key="2">
    <source>
        <dbReference type="Proteomes" id="UP001515500"/>
    </source>
</evidence>
<proteinExistence type="predicted"/>
<reference evidence="3" key="1">
    <citation type="submission" date="2025-08" db="UniProtKB">
        <authorList>
            <consortium name="RefSeq"/>
        </authorList>
    </citation>
    <scope>IDENTIFICATION</scope>
</reference>
<dbReference type="InterPro" id="IPR012337">
    <property type="entry name" value="RNaseH-like_sf"/>
</dbReference>
<dbReference type="SUPFAM" id="SSF53098">
    <property type="entry name" value="Ribonuclease H-like"/>
    <property type="match status" value="1"/>
</dbReference>
<organism evidence="2 3">
    <name type="scientific">Dioscorea cayennensis subsp. rotundata</name>
    <name type="common">White Guinea yam</name>
    <name type="synonym">Dioscorea rotundata</name>
    <dbReference type="NCBI Taxonomy" id="55577"/>
    <lineage>
        <taxon>Eukaryota</taxon>
        <taxon>Viridiplantae</taxon>
        <taxon>Streptophyta</taxon>
        <taxon>Embryophyta</taxon>
        <taxon>Tracheophyta</taxon>
        <taxon>Spermatophyta</taxon>
        <taxon>Magnoliopsida</taxon>
        <taxon>Liliopsida</taxon>
        <taxon>Dioscoreales</taxon>
        <taxon>Dioscoreaceae</taxon>
        <taxon>Dioscorea</taxon>
    </lineage>
</organism>
<dbReference type="InterPro" id="IPR002156">
    <property type="entry name" value="RNaseH_domain"/>
</dbReference>
<gene>
    <name evidence="3" type="primary">LOC120260051</name>
</gene>
<name>A0AB40B8P2_DIOCR</name>
<dbReference type="InterPro" id="IPR036397">
    <property type="entry name" value="RNaseH_sf"/>
</dbReference>
<dbReference type="Pfam" id="PF13456">
    <property type="entry name" value="RVT_3"/>
    <property type="match status" value="1"/>
</dbReference>
<feature type="domain" description="RNase H type-1" evidence="1">
    <location>
        <begin position="505"/>
        <end position="627"/>
    </location>
</feature>
<dbReference type="PANTHER" id="PTHR33116:SF86">
    <property type="entry name" value="REVERSE TRANSCRIPTASE DOMAIN-CONTAINING PROTEIN"/>
    <property type="match status" value="1"/>
</dbReference>
<sequence>MEAFTVLIKRQIQVGALHGYKVARRGPIISSLLFADDSLVFFRATTGEAVVMDAVVKDFACASGLEINCRKSSIIFSKNTPLLVRAQVGHILGVREATRQVKYLGLPLVFGRKKLAAFQFIRDRVRSRLNIWNQRFLSRAGKMILLKAVVQAIPNYCMNVYLLPRVLCRELERMMNSFWWNNNRGRGKGINWLSWGSMCAPKEVGGLGFRCLHDFNVAQLGKQAWRLLLHPQSLVAQVIKARYYPHCSFLEAQVGHNPSFTWRSILASQPLIRQGVRWRVGNGQTIHIWNIAWLPDDHCPYVTSQHVLDTSLEHVADLFQQDGSGWDLRKLGEFNVRDRELILQIPLSFQQPPDSIFWWPERSGRYTVKSAHHLASLGGIIEDGNLQLVVWARIWKLCIPRAAQEFMWRMVKDCLPTKLNLIQKHVDLDPCALFSILCWRIWRHRNEVLWRGKFVQPTVLTNSAYHFLHRWQEEQWARVASDVRIVPHGAAIVWSPLPSGWLKMNTDAAVSAIGGHVGLAWILRSPDLSVVAAAAIPIARVLNVELAEALTIREALSWLKDNHFSNVYLESDAQQVITAIHNSELVHSELDLIASDCMCLLSSLANVSCVFVRRSANMVADALAKTACSLSDRMLWENTTPPMLSSFFNE</sequence>
<dbReference type="Proteomes" id="UP001515500">
    <property type="component" value="Chromosome 5"/>
</dbReference>